<feature type="transmembrane region" description="Helical" evidence="1">
    <location>
        <begin position="17"/>
        <end position="36"/>
    </location>
</feature>
<dbReference type="Proteomes" id="UP000321907">
    <property type="component" value="Unassembled WGS sequence"/>
</dbReference>
<comment type="caution">
    <text evidence="2">The sequence shown here is derived from an EMBL/GenBank/DDBJ whole genome shotgun (WGS) entry which is preliminary data.</text>
</comment>
<evidence type="ECO:0000256" key="1">
    <source>
        <dbReference type="SAM" id="Phobius"/>
    </source>
</evidence>
<keyword evidence="1" id="KW-1133">Transmembrane helix</keyword>
<dbReference type="AlphaFoldDB" id="A0A5C7FKG1"/>
<dbReference type="RefSeq" id="WP_147929876.1">
    <property type="nucleotide sequence ID" value="NZ_VOXD01000007.1"/>
</dbReference>
<dbReference type="EMBL" id="VOXD01000007">
    <property type="protein sequence ID" value="TXF90394.1"/>
    <property type="molecule type" value="Genomic_DNA"/>
</dbReference>
<keyword evidence="3" id="KW-1185">Reference proteome</keyword>
<name>A0A5C7FKG1_9BACT</name>
<evidence type="ECO:0000313" key="3">
    <source>
        <dbReference type="Proteomes" id="UP000321907"/>
    </source>
</evidence>
<protein>
    <submittedName>
        <fullName evidence="2">Uncharacterized protein</fullName>
    </submittedName>
</protein>
<sequence>MIKNEHTTSGESAPWKLILINGLAFSLLMCGVYWLVEYSGKGSPPSENWLVNFAVWFMIGAGSHFTAWWAQSYFQRRNANKNDA</sequence>
<keyword evidence="1" id="KW-0812">Transmembrane</keyword>
<proteinExistence type="predicted"/>
<evidence type="ECO:0000313" key="2">
    <source>
        <dbReference type="EMBL" id="TXF90394.1"/>
    </source>
</evidence>
<feature type="transmembrane region" description="Helical" evidence="1">
    <location>
        <begin position="48"/>
        <end position="70"/>
    </location>
</feature>
<gene>
    <name evidence="2" type="ORF">FUA23_06280</name>
</gene>
<reference evidence="2 3" key="1">
    <citation type="submission" date="2019-08" db="EMBL/GenBank/DDBJ databases">
        <title>Lewinella sp. strain SSH13 Genome sequencing and assembly.</title>
        <authorList>
            <person name="Kim I."/>
        </authorList>
    </citation>
    <scope>NUCLEOTIDE SEQUENCE [LARGE SCALE GENOMIC DNA]</scope>
    <source>
        <strain evidence="2 3">SSH13</strain>
    </source>
</reference>
<keyword evidence="1" id="KW-0472">Membrane</keyword>
<accession>A0A5C7FKG1</accession>
<organism evidence="2 3">
    <name type="scientific">Neolewinella aurantiaca</name>
    <dbReference type="NCBI Taxonomy" id="2602767"/>
    <lineage>
        <taxon>Bacteria</taxon>
        <taxon>Pseudomonadati</taxon>
        <taxon>Bacteroidota</taxon>
        <taxon>Saprospiria</taxon>
        <taxon>Saprospirales</taxon>
        <taxon>Lewinellaceae</taxon>
        <taxon>Neolewinella</taxon>
    </lineage>
</organism>